<name>V4RKM7_9HYPH</name>
<dbReference type="SUPFAM" id="SSF103473">
    <property type="entry name" value="MFS general substrate transporter"/>
    <property type="match status" value="1"/>
</dbReference>
<gene>
    <name evidence="1" type="ORF">N177_0830</name>
</gene>
<protein>
    <submittedName>
        <fullName evidence="1">Uncharacterized protein</fullName>
    </submittedName>
</protein>
<accession>V4RKM7</accession>
<dbReference type="STRING" id="631454.N177_0830"/>
<dbReference type="AlphaFoldDB" id="V4RKM7"/>
<dbReference type="InterPro" id="IPR036259">
    <property type="entry name" value="MFS_trans_sf"/>
</dbReference>
<dbReference type="OrthoDB" id="8456681at2"/>
<proteinExistence type="predicted"/>
<evidence type="ECO:0000313" key="1">
    <source>
        <dbReference type="EMBL" id="ESR26611.1"/>
    </source>
</evidence>
<comment type="caution">
    <text evidence="1">The sequence shown here is derived from an EMBL/GenBank/DDBJ whole genome shotgun (WGS) entry which is preliminary data.</text>
</comment>
<evidence type="ECO:0000313" key="2">
    <source>
        <dbReference type="Proteomes" id="UP000017819"/>
    </source>
</evidence>
<keyword evidence="2" id="KW-1185">Reference proteome</keyword>
<reference evidence="1 2" key="1">
    <citation type="journal article" date="2014" name="Genome Announc.">
        <title>Draft Genome Sequence of Lutibaculum baratangense Strain AMV1T, Isolated from a Mud Volcano in Andamans, India.</title>
        <authorList>
            <person name="Singh A."/>
            <person name="Sreenivas A."/>
            <person name="Sathyanarayana Reddy G."/>
            <person name="Pinnaka A.K."/>
            <person name="Shivaji S."/>
        </authorList>
    </citation>
    <scope>NUCLEOTIDE SEQUENCE [LARGE SCALE GENOMIC DNA]</scope>
    <source>
        <strain evidence="1 2">AMV1</strain>
    </source>
</reference>
<dbReference type="RefSeq" id="WP_023430978.1">
    <property type="nucleotide sequence ID" value="NZ_AWXZ01000014.1"/>
</dbReference>
<sequence>MTFVVAFAVADLSYDLIRGGWLLATVQIAGVTGRLAWGFIADRSRSAGALLSSIGLVESVPSDANPRTGRITALSVVAALRGLVSPLRVGT</sequence>
<organism evidence="1 2">
    <name type="scientific">Lutibaculum baratangense AMV1</name>
    <dbReference type="NCBI Taxonomy" id="631454"/>
    <lineage>
        <taxon>Bacteria</taxon>
        <taxon>Pseudomonadati</taxon>
        <taxon>Pseudomonadota</taxon>
        <taxon>Alphaproteobacteria</taxon>
        <taxon>Hyphomicrobiales</taxon>
        <taxon>Tepidamorphaceae</taxon>
        <taxon>Lutibaculum</taxon>
    </lineage>
</organism>
<dbReference type="Proteomes" id="UP000017819">
    <property type="component" value="Unassembled WGS sequence"/>
</dbReference>
<dbReference type="EMBL" id="AWXZ01000014">
    <property type="protein sequence ID" value="ESR26611.1"/>
    <property type="molecule type" value="Genomic_DNA"/>
</dbReference>